<dbReference type="EMBL" id="CP041334">
    <property type="protein sequence ID" value="QKY72669.1"/>
    <property type="molecule type" value="Genomic_DNA"/>
</dbReference>
<proteinExistence type="inferred from homology"/>
<dbReference type="GO" id="GO:0043139">
    <property type="term" value="F:5'-3' DNA helicase activity"/>
    <property type="evidence" value="ECO:0007669"/>
    <property type="project" value="UniProtKB-EC"/>
</dbReference>
<dbReference type="Pfam" id="PF00270">
    <property type="entry name" value="DEAD"/>
    <property type="match status" value="1"/>
</dbReference>
<evidence type="ECO:0000313" key="17">
    <source>
        <dbReference type="Proteomes" id="UP000509790"/>
    </source>
</evidence>
<organism evidence="16 17">
    <name type="scientific">Glaesserella parasuis</name>
    <name type="common">Haemophilus parasuis</name>
    <dbReference type="NCBI Taxonomy" id="738"/>
    <lineage>
        <taxon>Bacteria</taxon>
        <taxon>Pseudomonadati</taxon>
        <taxon>Pseudomonadota</taxon>
        <taxon>Gammaproteobacteria</taxon>
        <taxon>Pasteurellales</taxon>
        <taxon>Pasteurellaceae</taxon>
        <taxon>Glaesserella</taxon>
    </lineage>
</organism>
<evidence type="ECO:0000256" key="2">
    <source>
        <dbReference type="ARBA" id="ARBA00022723"/>
    </source>
</evidence>
<dbReference type="InterPro" id="IPR014001">
    <property type="entry name" value="Helicase_ATP-bd"/>
</dbReference>
<dbReference type="RefSeq" id="WP_176443605.1">
    <property type="nucleotide sequence ID" value="NZ_CP041334.1"/>
</dbReference>
<dbReference type="SMART" id="SM00491">
    <property type="entry name" value="HELICc2"/>
    <property type="match status" value="1"/>
</dbReference>
<dbReference type="GO" id="GO:0046872">
    <property type="term" value="F:metal ion binding"/>
    <property type="evidence" value="ECO:0007669"/>
    <property type="project" value="UniProtKB-KW"/>
</dbReference>
<dbReference type="EC" id="5.6.2.3" evidence="12"/>
<evidence type="ECO:0000256" key="11">
    <source>
        <dbReference type="ARBA" id="ARBA00038058"/>
    </source>
</evidence>
<gene>
    <name evidence="16" type="ORF">FLK62_04980</name>
</gene>
<keyword evidence="9" id="KW-0238">DNA-binding</keyword>
<comment type="catalytic activity">
    <reaction evidence="13">
        <text>ATP + H2O = ADP + phosphate + H(+)</text>
        <dbReference type="Rhea" id="RHEA:13065"/>
        <dbReference type="ChEBI" id="CHEBI:15377"/>
        <dbReference type="ChEBI" id="CHEBI:15378"/>
        <dbReference type="ChEBI" id="CHEBI:30616"/>
        <dbReference type="ChEBI" id="CHEBI:43474"/>
        <dbReference type="ChEBI" id="CHEBI:456216"/>
        <dbReference type="EC" id="5.6.2.3"/>
    </reaction>
</comment>
<accession>A0A859IFG1</accession>
<sequence>MKLSEKITDAFSPEGTLSQNIHGFRPRDAQLEMAQAVGRAVKFAKSAVIEAGTGTGKTFAYLVPALLSGKKTIISTGSKNLQDQLFNRDLPTIQKALKYKGKVALLKGRANYLCLERLDQVIAMGVVGDKSVLADLAKVRKWHTGTKTGDLSECITIAEDSPILPQLVSTAESCLGSDCPNYKECYVVQARRKALEADVVVVNHHLFCADMAVKETGFGELIPDAELIIFDEAHQLPDIASQYFGQSLTSRQLFDICKDSNIVYRTELKDLAQLGKASDHLQKVVQDFRLLLGDGNKRGNLREILQDPKVVEGFAKLNENIDFLSEVVKKSLGRSETLDKIFERLAEVKAQLKRLGDTSVVGYCYWYEINGRSFGLHITPLTVADKFGEQMRANQVGWIFTSATLEVGGKFDHFCQRLGIENAEQMMLQSPFDYANQSLLCVPRYLPDTNKSHTLTELGQLLKPVIEANNGRCFLLCTSYFMMRGLADFLREQSSLSVLLQGETSKSRLLEKFIAEPNSVLVATQSFWEGIDVRGDALSLVIIDKLPFTAPDEPLLKARMEDCKLQGGDPFNDIQIPEAVITLKQGVGRLIRDVTDRGAVIICDSRLVMRQYGSTFLKSLPPSKRTRDLAKVLTFLKEK</sequence>
<keyword evidence="7" id="KW-0408">Iron</keyword>
<evidence type="ECO:0000256" key="9">
    <source>
        <dbReference type="ARBA" id="ARBA00023125"/>
    </source>
</evidence>
<evidence type="ECO:0000313" key="16">
    <source>
        <dbReference type="EMBL" id="QKY72669.1"/>
    </source>
</evidence>
<evidence type="ECO:0000256" key="6">
    <source>
        <dbReference type="ARBA" id="ARBA00022840"/>
    </source>
</evidence>
<dbReference type="Pfam" id="PF13307">
    <property type="entry name" value="Helicase_C_2"/>
    <property type="match status" value="1"/>
</dbReference>
<keyword evidence="4" id="KW-0378">Hydrolase</keyword>
<name>A0A859IFG1_GLAPU</name>
<evidence type="ECO:0000256" key="8">
    <source>
        <dbReference type="ARBA" id="ARBA00023014"/>
    </source>
</evidence>
<dbReference type="Proteomes" id="UP000509790">
    <property type="component" value="Chromosome"/>
</dbReference>
<evidence type="ECO:0000256" key="14">
    <source>
        <dbReference type="ARBA" id="ARBA00071792"/>
    </source>
</evidence>
<evidence type="ECO:0000256" key="7">
    <source>
        <dbReference type="ARBA" id="ARBA00023004"/>
    </source>
</evidence>
<dbReference type="PROSITE" id="PS51193">
    <property type="entry name" value="HELICASE_ATP_BIND_2"/>
    <property type="match status" value="1"/>
</dbReference>
<keyword evidence="10" id="KW-0413">Isomerase</keyword>
<dbReference type="GO" id="GO:0006281">
    <property type="term" value="P:DNA repair"/>
    <property type="evidence" value="ECO:0007669"/>
    <property type="project" value="TreeGrafter"/>
</dbReference>
<dbReference type="InterPro" id="IPR006555">
    <property type="entry name" value="ATP-dep_Helicase_C"/>
</dbReference>
<evidence type="ECO:0000259" key="15">
    <source>
        <dbReference type="PROSITE" id="PS51193"/>
    </source>
</evidence>
<protein>
    <recommendedName>
        <fullName evidence="14">ATP-dependent DNA helicase YoaA</fullName>
        <ecNumber evidence="12">5.6.2.3</ecNumber>
    </recommendedName>
</protein>
<dbReference type="InterPro" id="IPR045028">
    <property type="entry name" value="DinG/Rad3-like"/>
</dbReference>
<dbReference type="InterPro" id="IPR014013">
    <property type="entry name" value="Helic_SF1/SF2_ATP-bd_DinG/Rad3"/>
</dbReference>
<evidence type="ECO:0000256" key="5">
    <source>
        <dbReference type="ARBA" id="ARBA00022806"/>
    </source>
</evidence>
<reference evidence="16 17" key="1">
    <citation type="submission" date="2019-06" db="EMBL/GenBank/DDBJ databases">
        <title>Complete genome sequence of Haemophilus parasuis HPS412.</title>
        <authorList>
            <person name="Yang S."/>
            <person name="Huang C."/>
        </authorList>
    </citation>
    <scope>NUCLEOTIDE SEQUENCE [LARGE SCALE GENOMIC DNA]</scope>
    <source>
        <strain evidence="16 17">HPS412</strain>
    </source>
</reference>
<dbReference type="PANTHER" id="PTHR11472">
    <property type="entry name" value="DNA REPAIR DEAD HELICASE RAD3/XP-D SUBFAMILY MEMBER"/>
    <property type="match status" value="1"/>
</dbReference>
<evidence type="ECO:0000256" key="13">
    <source>
        <dbReference type="ARBA" id="ARBA00048954"/>
    </source>
</evidence>
<dbReference type="PANTHER" id="PTHR11472:SF34">
    <property type="entry name" value="REGULATOR OF TELOMERE ELONGATION HELICASE 1"/>
    <property type="match status" value="1"/>
</dbReference>
<dbReference type="InterPro" id="IPR027417">
    <property type="entry name" value="P-loop_NTPase"/>
</dbReference>
<evidence type="ECO:0000256" key="1">
    <source>
        <dbReference type="ARBA" id="ARBA00001966"/>
    </source>
</evidence>
<dbReference type="GO" id="GO:0051536">
    <property type="term" value="F:iron-sulfur cluster binding"/>
    <property type="evidence" value="ECO:0007669"/>
    <property type="project" value="UniProtKB-KW"/>
</dbReference>
<comment type="similarity">
    <text evidence="11">Belongs to the helicase family. DinG subfamily.</text>
</comment>
<keyword evidence="3" id="KW-0547">Nucleotide-binding</keyword>
<dbReference type="GO" id="GO:0003677">
    <property type="term" value="F:DNA binding"/>
    <property type="evidence" value="ECO:0007669"/>
    <property type="project" value="UniProtKB-KW"/>
</dbReference>
<dbReference type="AlphaFoldDB" id="A0A859IFG1"/>
<dbReference type="Gene3D" id="3.40.50.300">
    <property type="entry name" value="P-loop containing nucleotide triphosphate hydrolases"/>
    <property type="match status" value="2"/>
</dbReference>
<dbReference type="GO" id="GO:0016818">
    <property type="term" value="F:hydrolase activity, acting on acid anhydrides, in phosphorus-containing anhydrides"/>
    <property type="evidence" value="ECO:0007669"/>
    <property type="project" value="InterPro"/>
</dbReference>
<keyword evidence="2" id="KW-0479">Metal-binding</keyword>
<dbReference type="SMART" id="SM00487">
    <property type="entry name" value="DEXDc"/>
    <property type="match status" value="1"/>
</dbReference>
<dbReference type="SUPFAM" id="SSF52540">
    <property type="entry name" value="P-loop containing nucleoside triphosphate hydrolases"/>
    <property type="match status" value="2"/>
</dbReference>
<dbReference type="FunFam" id="3.40.50.300:FF:000499">
    <property type="entry name" value="ATP-dependent DNA helicase"/>
    <property type="match status" value="1"/>
</dbReference>
<comment type="cofactor">
    <cofactor evidence="1">
        <name>[4Fe-4S] cluster</name>
        <dbReference type="ChEBI" id="CHEBI:49883"/>
    </cofactor>
</comment>
<dbReference type="FunFam" id="3.40.50.300:FF:000466">
    <property type="entry name" value="ATP-dependent DNA helicase"/>
    <property type="match status" value="1"/>
</dbReference>
<evidence type="ECO:0000256" key="10">
    <source>
        <dbReference type="ARBA" id="ARBA00023235"/>
    </source>
</evidence>
<dbReference type="GO" id="GO:0005524">
    <property type="term" value="F:ATP binding"/>
    <property type="evidence" value="ECO:0007669"/>
    <property type="project" value="UniProtKB-KW"/>
</dbReference>
<keyword evidence="6" id="KW-0067">ATP-binding</keyword>
<evidence type="ECO:0000256" key="3">
    <source>
        <dbReference type="ARBA" id="ARBA00022741"/>
    </source>
</evidence>
<evidence type="ECO:0000256" key="12">
    <source>
        <dbReference type="ARBA" id="ARBA00044969"/>
    </source>
</evidence>
<keyword evidence="5 16" id="KW-0347">Helicase</keyword>
<dbReference type="InterPro" id="IPR011545">
    <property type="entry name" value="DEAD/DEAH_box_helicase_dom"/>
</dbReference>
<keyword evidence="8" id="KW-0411">Iron-sulfur</keyword>
<evidence type="ECO:0000256" key="4">
    <source>
        <dbReference type="ARBA" id="ARBA00022801"/>
    </source>
</evidence>
<feature type="domain" description="Helicase ATP-binding" evidence="15">
    <location>
        <begin position="16"/>
        <end position="278"/>
    </location>
</feature>